<dbReference type="InterPro" id="IPR010982">
    <property type="entry name" value="Lambda_DNA-bd_dom_sf"/>
</dbReference>
<dbReference type="InterPro" id="IPR025997">
    <property type="entry name" value="SBP_2_dom"/>
</dbReference>
<dbReference type="Gene3D" id="3.40.50.2300">
    <property type="match status" value="2"/>
</dbReference>
<dbReference type="PROSITE" id="PS00356">
    <property type="entry name" value="HTH_LACI_1"/>
    <property type="match status" value="1"/>
</dbReference>
<gene>
    <name evidence="5" type="ORF">AWB79_06083</name>
</gene>
<dbReference type="GO" id="GO:0003700">
    <property type="term" value="F:DNA-binding transcription factor activity"/>
    <property type="evidence" value="ECO:0007669"/>
    <property type="project" value="TreeGrafter"/>
</dbReference>
<dbReference type="OrthoDB" id="9805774at2"/>
<reference evidence="5" key="1">
    <citation type="submission" date="2016-01" db="EMBL/GenBank/DDBJ databases">
        <authorList>
            <person name="Peeters C."/>
        </authorList>
    </citation>
    <scope>NUCLEOTIDE SEQUENCE</scope>
    <source>
        <strain evidence="5">LMG 29322</strain>
    </source>
</reference>
<dbReference type="Pfam" id="PF13407">
    <property type="entry name" value="Peripla_BP_4"/>
    <property type="match status" value="1"/>
</dbReference>
<evidence type="ECO:0000256" key="1">
    <source>
        <dbReference type="ARBA" id="ARBA00023015"/>
    </source>
</evidence>
<dbReference type="AlphaFoldDB" id="A0A158CVV6"/>
<keyword evidence="1" id="KW-0805">Transcription regulation</keyword>
<evidence type="ECO:0000259" key="4">
    <source>
        <dbReference type="PROSITE" id="PS50932"/>
    </source>
</evidence>
<dbReference type="CDD" id="cd01392">
    <property type="entry name" value="HTH_LacI"/>
    <property type="match status" value="1"/>
</dbReference>
<sequence>MQDAKAKKTSMIDVARAANVSERTVDRVLNGRGGVSREKEARVLEYARKLKIDRALGTVSARWLRVAIVMHRPDAPFYVHLKEGFDLAQKAFEEQRIICGVTYFDGFGPEEIVKTVLRAAQRADALVVIAYENRDITAAVREVSQKLPVVTLATDLPGSGRLAYVGADNRAAGRVAGELMGRFIGEAGGNVLIVTGLHELLGHEERESGFRSVLERNFPVCTVFDSVESRERPEVTERLVRDAFQRNPNIRGVYNTSVGTEGIANALRGLKKAKKTIIVGHEFNAITRSLLVDGFVHAVIDENPFNEAMRCVEIILRHYHRDTPRSVYKPLPVAVMLRENLPPID</sequence>
<dbReference type="InterPro" id="IPR000843">
    <property type="entry name" value="HTH_LacI"/>
</dbReference>
<dbReference type="PANTHER" id="PTHR30146">
    <property type="entry name" value="LACI-RELATED TRANSCRIPTIONAL REPRESSOR"/>
    <property type="match status" value="1"/>
</dbReference>
<feature type="domain" description="HTH lacI-type" evidence="4">
    <location>
        <begin position="9"/>
        <end position="50"/>
    </location>
</feature>
<dbReference type="GO" id="GO:0000976">
    <property type="term" value="F:transcription cis-regulatory region binding"/>
    <property type="evidence" value="ECO:0007669"/>
    <property type="project" value="TreeGrafter"/>
</dbReference>
<dbReference type="STRING" id="1777140.AWB79_06083"/>
<evidence type="ECO:0000313" key="6">
    <source>
        <dbReference type="Proteomes" id="UP000054851"/>
    </source>
</evidence>
<evidence type="ECO:0000256" key="2">
    <source>
        <dbReference type="ARBA" id="ARBA00023125"/>
    </source>
</evidence>
<keyword evidence="6" id="KW-1185">Reference proteome</keyword>
<keyword evidence="2" id="KW-0238">DNA-binding</keyword>
<dbReference type="PANTHER" id="PTHR30146:SF152">
    <property type="entry name" value="TRANSCRIPTIONAL REGULATORY PROTEIN"/>
    <property type="match status" value="1"/>
</dbReference>
<evidence type="ECO:0000313" key="5">
    <source>
        <dbReference type="EMBL" id="SAK86512.1"/>
    </source>
</evidence>
<accession>A0A158CVV6</accession>
<name>A0A158CVV6_9BURK</name>
<comment type="caution">
    <text evidence="5">The sequence shown here is derived from an EMBL/GenBank/DDBJ whole genome shotgun (WGS) entry which is preliminary data.</text>
</comment>
<dbReference type="Pfam" id="PF00356">
    <property type="entry name" value="LacI"/>
    <property type="match status" value="1"/>
</dbReference>
<dbReference type="RefSeq" id="WP_061171119.1">
    <property type="nucleotide sequence ID" value="NZ_FCOA02000029.1"/>
</dbReference>
<dbReference type="SMART" id="SM00354">
    <property type="entry name" value="HTH_LACI"/>
    <property type="match status" value="1"/>
</dbReference>
<dbReference type="InterPro" id="IPR028082">
    <property type="entry name" value="Peripla_BP_I"/>
</dbReference>
<dbReference type="EMBL" id="FCOA02000029">
    <property type="protein sequence ID" value="SAK86512.1"/>
    <property type="molecule type" value="Genomic_DNA"/>
</dbReference>
<dbReference type="SUPFAM" id="SSF47413">
    <property type="entry name" value="lambda repressor-like DNA-binding domains"/>
    <property type="match status" value="1"/>
</dbReference>
<dbReference type="PROSITE" id="PS50932">
    <property type="entry name" value="HTH_LACI_2"/>
    <property type="match status" value="1"/>
</dbReference>
<keyword evidence="3" id="KW-0804">Transcription</keyword>
<evidence type="ECO:0000256" key="3">
    <source>
        <dbReference type="ARBA" id="ARBA00023163"/>
    </source>
</evidence>
<dbReference type="Proteomes" id="UP000054851">
    <property type="component" value="Unassembled WGS sequence"/>
</dbReference>
<protein>
    <submittedName>
        <fullName evidence="5">LacI family transcriptional regulator</fullName>
    </submittedName>
</protein>
<dbReference type="SUPFAM" id="SSF53822">
    <property type="entry name" value="Periplasmic binding protein-like I"/>
    <property type="match status" value="1"/>
</dbReference>
<dbReference type="CDD" id="cd06307">
    <property type="entry name" value="PBP1_sugar_binding"/>
    <property type="match status" value="1"/>
</dbReference>
<dbReference type="Gene3D" id="1.10.260.40">
    <property type="entry name" value="lambda repressor-like DNA-binding domains"/>
    <property type="match status" value="1"/>
</dbReference>
<proteinExistence type="predicted"/>
<organism evidence="5 6">
    <name type="scientific">Caballeronia hypogeia</name>
    <dbReference type="NCBI Taxonomy" id="1777140"/>
    <lineage>
        <taxon>Bacteria</taxon>
        <taxon>Pseudomonadati</taxon>
        <taxon>Pseudomonadota</taxon>
        <taxon>Betaproteobacteria</taxon>
        <taxon>Burkholderiales</taxon>
        <taxon>Burkholderiaceae</taxon>
        <taxon>Caballeronia</taxon>
    </lineage>
</organism>